<dbReference type="Pfam" id="PF25390">
    <property type="entry name" value="WD40_RLD"/>
    <property type="match status" value="1"/>
</dbReference>
<name>A0A8C2YE52_COTJA</name>
<dbReference type="GO" id="GO:0007088">
    <property type="term" value="P:regulation of mitotic nuclear division"/>
    <property type="evidence" value="ECO:0007669"/>
    <property type="project" value="Ensembl"/>
</dbReference>
<keyword evidence="1" id="KW-0344">Guanine-nucleotide releasing factor</keyword>
<dbReference type="SUPFAM" id="SSF50985">
    <property type="entry name" value="RCC1/BLIP-II"/>
    <property type="match status" value="1"/>
</dbReference>
<evidence type="ECO:0000256" key="2">
    <source>
        <dbReference type="ARBA" id="ARBA00022737"/>
    </source>
</evidence>
<dbReference type="InterPro" id="IPR051553">
    <property type="entry name" value="Ran_GTPase-activating"/>
</dbReference>
<feature type="repeat" description="RCC1" evidence="3">
    <location>
        <begin position="40"/>
        <end position="90"/>
    </location>
</feature>
<dbReference type="GO" id="GO:0031267">
    <property type="term" value="F:small GTPase binding"/>
    <property type="evidence" value="ECO:0007669"/>
    <property type="project" value="Ensembl"/>
</dbReference>
<dbReference type="PRINTS" id="PR00633">
    <property type="entry name" value="RCCNDNSATION"/>
</dbReference>
<dbReference type="GO" id="GO:0031492">
    <property type="term" value="F:nucleosomal DNA binding"/>
    <property type="evidence" value="ECO:0007669"/>
    <property type="project" value="Ensembl"/>
</dbReference>
<reference evidence="5" key="1">
    <citation type="submission" date="2015-11" db="EMBL/GenBank/DDBJ databases">
        <authorList>
            <consortium name="International Coturnix japonica Genome Analysis Consortium"/>
            <person name="Warren W."/>
            <person name="Burt D.W."/>
            <person name="Antin P.B."/>
            <person name="Lanford R."/>
            <person name="Gros J."/>
            <person name="Wilson R.K."/>
        </authorList>
    </citation>
    <scope>NUCLEOTIDE SEQUENCE [LARGE SCALE GENOMIC DNA]</scope>
</reference>
<proteinExistence type="predicted"/>
<dbReference type="GO" id="GO:0000785">
    <property type="term" value="C:chromatin"/>
    <property type="evidence" value="ECO:0007669"/>
    <property type="project" value="Ensembl"/>
</dbReference>
<evidence type="ECO:0000313" key="5">
    <source>
        <dbReference type="Ensembl" id="ENSCJPP00005019930.1"/>
    </source>
</evidence>
<evidence type="ECO:0000313" key="6">
    <source>
        <dbReference type="Proteomes" id="UP000694412"/>
    </source>
</evidence>
<dbReference type="GO" id="GO:0046982">
    <property type="term" value="F:protein heterodimerization activity"/>
    <property type="evidence" value="ECO:0007669"/>
    <property type="project" value="Ensembl"/>
</dbReference>
<organism evidence="5 6">
    <name type="scientific">Coturnix japonica</name>
    <name type="common">Japanese quail</name>
    <name type="synonym">Coturnix coturnix japonica</name>
    <dbReference type="NCBI Taxonomy" id="93934"/>
    <lineage>
        <taxon>Eukaryota</taxon>
        <taxon>Metazoa</taxon>
        <taxon>Chordata</taxon>
        <taxon>Craniata</taxon>
        <taxon>Vertebrata</taxon>
        <taxon>Euteleostomi</taxon>
        <taxon>Archelosauria</taxon>
        <taxon>Archosauria</taxon>
        <taxon>Dinosauria</taxon>
        <taxon>Saurischia</taxon>
        <taxon>Theropoda</taxon>
        <taxon>Coelurosauria</taxon>
        <taxon>Aves</taxon>
        <taxon>Neognathae</taxon>
        <taxon>Galloanserae</taxon>
        <taxon>Galliformes</taxon>
        <taxon>Phasianidae</taxon>
        <taxon>Perdicinae</taxon>
        <taxon>Coturnix</taxon>
    </lineage>
</organism>
<reference evidence="5" key="2">
    <citation type="submission" date="2025-08" db="UniProtKB">
        <authorList>
            <consortium name="Ensembl"/>
        </authorList>
    </citation>
    <scope>IDENTIFICATION</scope>
</reference>
<keyword evidence="6" id="KW-1185">Reference proteome</keyword>
<evidence type="ECO:0000256" key="3">
    <source>
        <dbReference type="PROSITE-ProRule" id="PRU00235"/>
    </source>
</evidence>
<gene>
    <name evidence="5" type="primary">RCC1</name>
</gene>
<dbReference type="GO" id="GO:0042393">
    <property type="term" value="F:histone binding"/>
    <property type="evidence" value="ECO:0007669"/>
    <property type="project" value="Ensembl"/>
</dbReference>
<dbReference type="GO" id="GO:0000082">
    <property type="term" value="P:G1/S transition of mitotic cell cycle"/>
    <property type="evidence" value="ECO:0007669"/>
    <property type="project" value="Ensembl"/>
</dbReference>
<dbReference type="InterPro" id="IPR000408">
    <property type="entry name" value="Reg_chr_condens"/>
</dbReference>
<dbReference type="AlphaFoldDB" id="A0A8C2YE52"/>
<dbReference type="GO" id="GO:0000794">
    <property type="term" value="C:condensed nuclear chromosome"/>
    <property type="evidence" value="ECO:0007669"/>
    <property type="project" value="Ensembl"/>
</dbReference>
<dbReference type="GeneTree" id="ENSGT00940000155543"/>
<feature type="repeat" description="RCC1" evidence="3">
    <location>
        <begin position="143"/>
        <end position="195"/>
    </location>
</feature>
<sequence>MGGFSSPSITTPWGVPHPPLFSHLSFLPSVCHPSHRTQPGLVLVLGQGDVGQLGLGQDVMERKKPALVQLPELMVQVEAGGMHTVCLSETGKIYTFGCNDEGALGRDTTEEGSECSPGAVELQERVVQVSAGDSHTAALTDDGRVFIWGSFRDNNGVIGLLEPMKKSTIPVLLELNVPVVKIASGNDHLVMLTVDGELFTCGCGEQGQLGRVPALFSNRGGRKGLQRLLVPQRVPVRSKGKMRFQDAFCGAYFTFAITREGHIYGFGLSNYHQLGTQGTEPCFSPQNLTSFKNSTKSWVGFSGGQHHTICVDSEGKAYSLGRAEYGRLGLGEGAEEKSTPTVIPDLPNISSVACGASVGYAVSSDGECWGPHLPLPGLCPSLPRAPSHTGLGLSSFPMLLQPPGGTSPEAAAAQCVSMGTGLGLSEPSGAGQRTKPWPCFYGSSLWAVCSACSCKKDLLWCEHRQHVGVFALLALRQSMQ</sequence>
<evidence type="ECO:0000256" key="1">
    <source>
        <dbReference type="ARBA" id="ARBA00022658"/>
    </source>
</evidence>
<protein>
    <submittedName>
        <fullName evidence="5">Regulator of chromosome condensation 1</fullName>
    </submittedName>
</protein>
<dbReference type="Gene3D" id="2.130.10.30">
    <property type="entry name" value="Regulator of chromosome condensation 1/beta-lactamase-inhibitor protein II"/>
    <property type="match status" value="1"/>
</dbReference>
<dbReference type="InterPro" id="IPR058923">
    <property type="entry name" value="RCC1-like_dom"/>
</dbReference>
<evidence type="ECO:0000259" key="4">
    <source>
        <dbReference type="Pfam" id="PF25390"/>
    </source>
</evidence>
<accession>A0A8C2YE52</accession>
<dbReference type="PROSITE" id="PS50012">
    <property type="entry name" value="RCC1_3"/>
    <property type="match status" value="6"/>
</dbReference>
<dbReference type="PANTHER" id="PTHR45982">
    <property type="entry name" value="REGULATOR OF CHROMOSOME CONDENSATION"/>
    <property type="match status" value="1"/>
</dbReference>
<feature type="domain" description="RCC1-like" evidence="4">
    <location>
        <begin position="42"/>
        <end position="369"/>
    </location>
</feature>
<dbReference type="PROSITE" id="PS00626">
    <property type="entry name" value="RCC1_2"/>
    <property type="match status" value="2"/>
</dbReference>
<keyword evidence="2" id="KW-0677">Repeat</keyword>
<reference evidence="5" key="3">
    <citation type="submission" date="2025-09" db="UniProtKB">
        <authorList>
            <consortium name="Ensembl"/>
        </authorList>
    </citation>
    <scope>IDENTIFICATION</scope>
</reference>
<dbReference type="PANTHER" id="PTHR45982:SF9">
    <property type="entry name" value="REGULATOR OF CHROMOSOME CONDENSATION"/>
    <property type="match status" value="1"/>
</dbReference>
<feature type="repeat" description="RCC1" evidence="3">
    <location>
        <begin position="261"/>
        <end position="314"/>
    </location>
</feature>
<dbReference type="GO" id="GO:0043199">
    <property type="term" value="F:sulfate binding"/>
    <property type="evidence" value="ECO:0007669"/>
    <property type="project" value="Ensembl"/>
</dbReference>
<dbReference type="PROSITE" id="PS00625">
    <property type="entry name" value="RCC1_1"/>
    <property type="match status" value="1"/>
</dbReference>
<feature type="repeat" description="RCC1" evidence="3">
    <location>
        <begin position="196"/>
        <end position="260"/>
    </location>
</feature>
<dbReference type="GO" id="GO:0005737">
    <property type="term" value="C:cytoplasm"/>
    <property type="evidence" value="ECO:0007669"/>
    <property type="project" value="Ensembl"/>
</dbReference>
<dbReference type="Proteomes" id="UP000694412">
    <property type="component" value="Chromosome 23"/>
</dbReference>
<dbReference type="GO" id="GO:0051225">
    <property type="term" value="P:spindle assembly"/>
    <property type="evidence" value="ECO:0007669"/>
    <property type="project" value="Ensembl"/>
</dbReference>
<feature type="repeat" description="RCC1" evidence="3">
    <location>
        <begin position="315"/>
        <end position="365"/>
    </location>
</feature>
<dbReference type="GO" id="GO:0007052">
    <property type="term" value="P:mitotic spindle organization"/>
    <property type="evidence" value="ECO:0007669"/>
    <property type="project" value="Ensembl"/>
</dbReference>
<dbReference type="Ensembl" id="ENSCJPT00005027536.1">
    <property type="protein sequence ID" value="ENSCJPP00005019930.1"/>
    <property type="gene ID" value="ENSCJPG00005016103.1"/>
</dbReference>
<dbReference type="GO" id="GO:0032991">
    <property type="term" value="C:protein-containing complex"/>
    <property type="evidence" value="ECO:0007669"/>
    <property type="project" value="Ensembl"/>
</dbReference>
<dbReference type="GO" id="GO:0005654">
    <property type="term" value="C:nucleoplasm"/>
    <property type="evidence" value="ECO:0007669"/>
    <property type="project" value="Ensembl"/>
</dbReference>
<dbReference type="InterPro" id="IPR009091">
    <property type="entry name" value="RCC1/BLIP-II"/>
</dbReference>
<dbReference type="GO" id="GO:0005085">
    <property type="term" value="F:guanyl-nucleotide exchange factor activity"/>
    <property type="evidence" value="ECO:0007669"/>
    <property type="project" value="Ensembl"/>
</dbReference>
<feature type="repeat" description="RCC1" evidence="3">
    <location>
        <begin position="91"/>
        <end position="142"/>
    </location>
</feature>